<comment type="caution">
    <text evidence="1">The sequence shown here is derived from an EMBL/GenBank/DDBJ whole genome shotgun (WGS) entry which is preliminary data.</text>
</comment>
<gene>
    <name evidence="1" type="ORF">JTE90_017930</name>
</gene>
<accession>A0AAV6TPR3</accession>
<dbReference type="AlphaFoldDB" id="A0AAV6TPR3"/>
<name>A0AAV6TPR3_9ARAC</name>
<reference evidence="1 2" key="1">
    <citation type="journal article" date="2022" name="Nat. Ecol. Evol.">
        <title>A masculinizing supergene underlies an exaggerated male reproductive morph in a spider.</title>
        <authorList>
            <person name="Hendrickx F."/>
            <person name="De Corte Z."/>
            <person name="Sonet G."/>
            <person name="Van Belleghem S.M."/>
            <person name="Kostlbacher S."/>
            <person name="Vangestel C."/>
        </authorList>
    </citation>
    <scope>NUCLEOTIDE SEQUENCE [LARGE SCALE GENOMIC DNA]</scope>
    <source>
        <strain evidence="1">W744_W776</strain>
    </source>
</reference>
<keyword evidence="2" id="KW-1185">Reference proteome</keyword>
<organism evidence="1 2">
    <name type="scientific">Oedothorax gibbosus</name>
    <dbReference type="NCBI Taxonomy" id="931172"/>
    <lineage>
        <taxon>Eukaryota</taxon>
        <taxon>Metazoa</taxon>
        <taxon>Ecdysozoa</taxon>
        <taxon>Arthropoda</taxon>
        <taxon>Chelicerata</taxon>
        <taxon>Arachnida</taxon>
        <taxon>Araneae</taxon>
        <taxon>Araneomorphae</taxon>
        <taxon>Entelegynae</taxon>
        <taxon>Araneoidea</taxon>
        <taxon>Linyphiidae</taxon>
        <taxon>Erigoninae</taxon>
        <taxon>Oedothorax</taxon>
    </lineage>
</organism>
<evidence type="ECO:0000313" key="2">
    <source>
        <dbReference type="Proteomes" id="UP000827092"/>
    </source>
</evidence>
<protein>
    <submittedName>
        <fullName evidence="1">Uncharacterized protein</fullName>
    </submittedName>
</protein>
<sequence>MQKSAPGSVIKSHSKSLLCEFLLETVDKFERAYCCIYSSKMLFEERFEETSLGSLNEMKIRSGKCAHNNNNLAPCIKHPLRPDDTLQGLALLYGVSVSIHATLSQNLNTPPWSK</sequence>
<dbReference type="EMBL" id="JAFNEN010001371">
    <property type="protein sequence ID" value="KAG8173997.1"/>
    <property type="molecule type" value="Genomic_DNA"/>
</dbReference>
<evidence type="ECO:0000313" key="1">
    <source>
        <dbReference type="EMBL" id="KAG8173997.1"/>
    </source>
</evidence>
<proteinExistence type="predicted"/>
<dbReference type="Proteomes" id="UP000827092">
    <property type="component" value="Unassembled WGS sequence"/>
</dbReference>